<keyword evidence="3" id="KW-1185">Reference proteome</keyword>
<name>A0AAV5KQX9_9ROSI</name>
<feature type="compositionally biased region" description="Acidic residues" evidence="1">
    <location>
        <begin position="72"/>
        <end position="81"/>
    </location>
</feature>
<organism evidence="2 3">
    <name type="scientific">Rubroshorea leprosula</name>
    <dbReference type="NCBI Taxonomy" id="152421"/>
    <lineage>
        <taxon>Eukaryota</taxon>
        <taxon>Viridiplantae</taxon>
        <taxon>Streptophyta</taxon>
        <taxon>Embryophyta</taxon>
        <taxon>Tracheophyta</taxon>
        <taxon>Spermatophyta</taxon>
        <taxon>Magnoliopsida</taxon>
        <taxon>eudicotyledons</taxon>
        <taxon>Gunneridae</taxon>
        <taxon>Pentapetalae</taxon>
        <taxon>rosids</taxon>
        <taxon>malvids</taxon>
        <taxon>Malvales</taxon>
        <taxon>Dipterocarpaceae</taxon>
        <taxon>Rubroshorea</taxon>
    </lineage>
</organism>
<evidence type="ECO:0000313" key="3">
    <source>
        <dbReference type="Proteomes" id="UP001054252"/>
    </source>
</evidence>
<dbReference type="AlphaFoldDB" id="A0AAV5KQX9"/>
<proteinExistence type="predicted"/>
<feature type="compositionally biased region" description="Polar residues" evidence="1">
    <location>
        <begin position="32"/>
        <end position="41"/>
    </location>
</feature>
<accession>A0AAV5KQX9</accession>
<protein>
    <submittedName>
        <fullName evidence="2">Uncharacterized protein</fullName>
    </submittedName>
</protein>
<sequence length="123" mass="13781">MGPILAFSLPVVGLSSSNHSFAPLQIHHRHTTAPQHNPRNQQPHRSKRKKWRKNKNGKVEEVKKPKCRSNGNDDEDEDGNLEDSKENGKAEEVNKPKQNKQKKPMVSDAEATAKVDPADLVGF</sequence>
<feature type="compositionally biased region" description="Basic residues" evidence="1">
    <location>
        <begin position="42"/>
        <end position="56"/>
    </location>
</feature>
<feature type="region of interest" description="Disordered" evidence="1">
    <location>
        <begin position="22"/>
        <end position="123"/>
    </location>
</feature>
<reference evidence="2 3" key="1">
    <citation type="journal article" date="2021" name="Commun. Biol.">
        <title>The genome of Shorea leprosula (Dipterocarpaceae) highlights the ecological relevance of drought in aseasonal tropical rainforests.</title>
        <authorList>
            <person name="Ng K.K.S."/>
            <person name="Kobayashi M.J."/>
            <person name="Fawcett J.A."/>
            <person name="Hatakeyama M."/>
            <person name="Paape T."/>
            <person name="Ng C.H."/>
            <person name="Ang C.C."/>
            <person name="Tnah L.H."/>
            <person name="Lee C.T."/>
            <person name="Nishiyama T."/>
            <person name="Sese J."/>
            <person name="O'Brien M.J."/>
            <person name="Copetti D."/>
            <person name="Mohd Noor M.I."/>
            <person name="Ong R.C."/>
            <person name="Putra M."/>
            <person name="Sireger I.Z."/>
            <person name="Indrioko S."/>
            <person name="Kosugi Y."/>
            <person name="Izuno A."/>
            <person name="Isagi Y."/>
            <person name="Lee S.L."/>
            <person name="Shimizu K.K."/>
        </authorList>
    </citation>
    <scope>NUCLEOTIDE SEQUENCE [LARGE SCALE GENOMIC DNA]</scope>
    <source>
        <strain evidence="2">214</strain>
    </source>
</reference>
<evidence type="ECO:0000313" key="2">
    <source>
        <dbReference type="EMBL" id="GKV26938.1"/>
    </source>
</evidence>
<dbReference type="EMBL" id="BPVZ01000073">
    <property type="protein sequence ID" value="GKV26938.1"/>
    <property type="molecule type" value="Genomic_DNA"/>
</dbReference>
<gene>
    <name evidence="2" type="ORF">SLEP1_g36151</name>
</gene>
<evidence type="ECO:0000256" key="1">
    <source>
        <dbReference type="SAM" id="MobiDB-lite"/>
    </source>
</evidence>
<feature type="compositionally biased region" description="Basic and acidic residues" evidence="1">
    <location>
        <begin position="82"/>
        <end position="95"/>
    </location>
</feature>
<comment type="caution">
    <text evidence="2">The sequence shown here is derived from an EMBL/GenBank/DDBJ whole genome shotgun (WGS) entry which is preliminary data.</text>
</comment>
<dbReference type="Proteomes" id="UP001054252">
    <property type="component" value="Unassembled WGS sequence"/>
</dbReference>